<dbReference type="EMBL" id="SDOX01000119">
    <property type="protein sequence ID" value="TFJ82132.1"/>
    <property type="molecule type" value="Genomic_DNA"/>
</dbReference>
<comment type="function">
    <text evidence="6">Clathrin is the major protein of the polyhedral coat of coated pits and vesicles.</text>
</comment>
<sequence length="82" mass="9202">MSDYDYNDETSASQNGGPPETMYRVKLEKLEAELEAENPWERVISLIDMQADVGEAGAATSDMQRLKQILIQLKSEPLEGKK</sequence>
<evidence type="ECO:0000256" key="5">
    <source>
        <dbReference type="ARBA" id="ARBA00023329"/>
    </source>
</evidence>
<feature type="region of interest" description="Disordered" evidence="7">
    <location>
        <begin position="1"/>
        <end position="21"/>
    </location>
</feature>
<organism evidence="8 9">
    <name type="scientific">Nannochloropsis salina CCMP1776</name>
    <dbReference type="NCBI Taxonomy" id="1027361"/>
    <lineage>
        <taxon>Eukaryota</taxon>
        <taxon>Sar</taxon>
        <taxon>Stramenopiles</taxon>
        <taxon>Ochrophyta</taxon>
        <taxon>Eustigmatophyceae</taxon>
        <taxon>Eustigmatales</taxon>
        <taxon>Monodopsidaceae</taxon>
        <taxon>Microchloropsis</taxon>
        <taxon>Microchloropsis salina</taxon>
    </lineage>
</organism>
<dbReference type="AlphaFoldDB" id="A0A4D9CSD7"/>
<dbReference type="Proteomes" id="UP000355283">
    <property type="component" value="Unassembled WGS sequence"/>
</dbReference>
<evidence type="ECO:0000313" key="8">
    <source>
        <dbReference type="EMBL" id="TFJ82132.1"/>
    </source>
</evidence>
<comment type="caution">
    <text evidence="8">The sequence shown here is derived from an EMBL/GenBank/DDBJ whole genome shotgun (WGS) entry which is preliminary data.</text>
</comment>
<gene>
    <name evidence="8" type="ORF">NSK_006461</name>
</gene>
<keyword evidence="5 6" id="KW-0968">Cytoplasmic vesicle</keyword>
<protein>
    <recommendedName>
        <fullName evidence="6">Clathrin light chain</fullName>
    </recommendedName>
</protein>
<evidence type="ECO:0000256" key="6">
    <source>
        <dbReference type="RuleBase" id="RU363137"/>
    </source>
</evidence>
<evidence type="ECO:0000256" key="1">
    <source>
        <dbReference type="ARBA" id="ARBA00004180"/>
    </source>
</evidence>
<proteinExistence type="inferred from homology"/>
<evidence type="ECO:0000256" key="3">
    <source>
        <dbReference type="ARBA" id="ARBA00023136"/>
    </source>
</evidence>
<dbReference type="GO" id="GO:0030132">
    <property type="term" value="C:clathrin coat of coated pit"/>
    <property type="evidence" value="ECO:0007669"/>
    <property type="project" value="InterPro"/>
</dbReference>
<evidence type="ECO:0000256" key="4">
    <source>
        <dbReference type="ARBA" id="ARBA00023176"/>
    </source>
</evidence>
<dbReference type="InterPro" id="IPR000996">
    <property type="entry name" value="Clathrin_L-chain"/>
</dbReference>
<dbReference type="Pfam" id="PF01086">
    <property type="entry name" value="Clathrin_lg_ch"/>
    <property type="match status" value="1"/>
</dbReference>
<keyword evidence="9" id="KW-1185">Reference proteome</keyword>
<evidence type="ECO:0000256" key="2">
    <source>
        <dbReference type="ARBA" id="ARBA00005263"/>
    </source>
</evidence>
<comment type="similarity">
    <text evidence="2 6">Belongs to the clathrin light chain family.</text>
</comment>
<evidence type="ECO:0000256" key="7">
    <source>
        <dbReference type="SAM" id="MobiDB-lite"/>
    </source>
</evidence>
<keyword evidence="3 6" id="KW-0472">Membrane</keyword>
<dbReference type="GO" id="GO:0006886">
    <property type="term" value="P:intracellular protein transport"/>
    <property type="evidence" value="ECO:0007669"/>
    <property type="project" value="InterPro"/>
</dbReference>
<keyword evidence="4 6" id="KW-0168">Coated pit</keyword>
<dbReference type="GO" id="GO:0030130">
    <property type="term" value="C:clathrin coat of trans-Golgi network vesicle"/>
    <property type="evidence" value="ECO:0007669"/>
    <property type="project" value="InterPro"/>
</dbReference>
<accession>A0A4D9CSD7</accession>
<reference evidence="8 9" key="1">
    <citation type="submission" date="2019-01" db="EMBL/GenBank/DDBJ databases">
        <title>Nuclear Genome Assembly of the Microalgal Biofuel strain Nannochloropsis salina CCMP1776.</title>
        <authorList>
            <person name="Hovde B."/>
        </authorList>
    </citation>
    <scope>NUCLEOTIDE SEQUENCE [LARGE SCALE GENOMIC DNA]</scope>
    <source>
        <strain evidence="8 9">CCMP1776</strain>
    </source>
</reference>
<dbReference type="GO" id="GO:0005198">
    <property type="term" value="F:structural molecule activity"/>
    <property type="evidence" value="ECO:0007669"/>
    <property type="project" value="InterPro"/>
</dbReference>
<dbReference type="OrthoDB" id="5512at2759"/>
<name>A0A4D9CSD7_9STRA</name>
<evidence type="ECO:0000313" key="9">
    <source>
        <dbReference type="Proteomes" id="UP000355283"/>
    </source>
</evidence>
<comment type="subcellular location">
    <subcellularLocation>
        <location evidence="1 6">Cytoplasmic vesicle membrane</location>
        <topology evidence="1 6">Peripheral membrane protein</topology>
        <orientation evidence="1 6">Cytoplasmic side</orientation>
    </subcellularLocation>
    <subcellularLocation>
        <location evidence="6">Membrane</location>
        <location evidence="6">Coated pit</location>
        <topology evidence="6">Peripheral membrane protein</topology>
        <orientation evidence="6">Cytoplasmic side</orientation>
    </subcellularLocation>
    <text evidence="6">Cytoplasmic face of coated pits and vesicles.</text>
</comment>
<dbReference type="GO" id="GO:0016192">
    <property type="term" value="P:vesicle-mediated transport"/>
    <property type="evidence" value="ECO:0007669"/>
    <property type="project" value="InterPro"/>
</dbReference>